<accession>A0AB34IDL0</accession>
<proteinExistence type="predicted"/>
<sequence>MNCSTAGFDVEADAACAPSAASSLRLVPTAAACARLCAAAAEGCHAAHFSAEGGQCVLHRVCLHRLPAPPSLLFHRKGPHYPVPPEAVRWRTNASLVVAHYNHSLRWLQSLPRGLLDVVIYHKHDFGLAEAPRLHGAQIDAMLRERICCGHSLLEPPDAWPAAPCPLGCSCTRSASLHTDLAFFTTLPNYGVTSHKPRGGSREPFVYLQFIIDFWHNLPPVVIFAQDDCLSRACGWAHNMPHLEASLRAWPRLWGTARPMRRENCFCHLVTEHNYQARKYYWFPLMSFLQSRLLNVSLANLSKTVHWVMDANMVVSRAAIRSNSKAFYVTLRRLTTVERRCLGAASIEWAHAYERLWTSFFNPDVHKELKFHLPHASCLATPARAASACHQDSTPPAPSPQRQFSWPEDQPAAEDALEDFSWPPTASSSFLFDLPSGLGAAALVAFLCTLLASLIWLVMSLGLW</sequence>
<feature type="transmembrane region" description="Helical" evidence="2">
    <location>
        <begin position="437"/>
        <end position="459"/>
    </location>
</feature>
<keyword evidence="2" id="KW-1133">Transmembrane helix</keyword>
<organism evidence="3 4">
    <name type="scientific">Prymnesium parvum</name>
    <name type="common">Toxic golden alga</name>
    <dbReference type="NCBI Taxonomy" id="97485"/>
    <lineage>
        <taxon>Eukaryota</taxon>
        <taxon>Haptista</taxon>
        <taxon>Haptophyta</taxon>
        <taxon>Prymnesiophyceae</taxon>
        <taxon>Prymnesiales</taxon>
        <taxon>Prymnesiaceae</taxon>
        <taxon>Prymnesium</taxon>
    </lineage>
</organism>
<reference evidence="3 4" key="1">
    <citation type="journal article" date="2024" name="Science">
        <title>Giant polyketide synthase enzymes in the biosynthesis of giant marine polyether toxins.</title>
        <authorList>
            <person name="Fallon T.R."/>
            <person name="Shende V.V."/>
            <person name="Wierzbicki I.H."/>
            <person name="Pendleton A.L."/>
            <person name="Watervoot N.F."/>
            <person name="Auber R.P."/>
            <person name="Gonzalez D.J."/>
            <person name="Wisecaver J.H."/>
            <person name="Moore B.S."/>
        </authorList>
    </citation>
    <scope>NUCLEOTIDE SEQUENCE [LARGE SCALE GENOMIC DNA]</scope>
    <source>
        <strain evidence="3 4">12B1</strain>
    </source>
</reference>
<protein>
    <recommendedName>
        <fullName evidence="5">Protein xylosyltransferase</fullName>
    </recommendedName>
</protein>
<feature type="region of interest" description="Disordered" evidence="1">
    <location>
        <begin position="389"/>
        <end position="408"/>
    </location>
</feature>
<dbReference type="Proteomes" id="UP001515480">
    <property type="component" value="Unassembled WGS sequence"/>
</dbReference>
<feature type="compositionally biased region" description="Polar residues" evidence="1">
    <location>
        <begin position="390"/>
        <end position="404"/>
    </location>
</feature>
<evidence type="ECO:0000313" key="3">
    <source>
        <dbReference type="EMBL" id="KAL1496691.1"/>
    </source>
</evidence>
<comment type="caution">
    <text evidence="3">The sequence shown here is derived from an EMBL/GenBank/DDBJ whole genome shotgun (WGS) entry which is preliminary data.</text>
</comment>
<evidence type="ECO:0008006" key="5">
    <source>
        <dbReference type="Google" id="ProtNLM"/>
    </source>
</evidence>
<evidence type="ECO:0000313" key="4">
    <source>
        <dbReference type="Proteomes" id="UP001515480"/>
    </source>
</evidence>
<dbReference type="InterPro" id="IPR021838">
    <property type="entry name" value="DUF3431"/>
</dbReference>
<keyword evidence="4" id="KW-1185">Reference proteome</keyword>
<keyword evidence="2" id="KW-0472">Membrane</keyword>
<evidence type="ECO:0000256" key="1">
    <source>
        <dbReference type="SAM" id="MobiDB-lite"/>
    </source>
</evidence>
<gene>
    <name evidence="3" type="ORF">AB1Y20_014285</name>
</gene>
<evidence type="ECO:0000256" key="2">
    <source>
        <dbReference type="SAM" id="Phobius"/>
    </source>
</evidence>
<name>A0AB34IDL0_PRYPA</name>
<dbReference type="Pfam" id="PF11913">
    <property type="entry name" value="DUF3431"/>
    <property type="match status" value="1"/>
</dbReference>
<keyword evidence="2" id="KW-0812">Transmembrane</keyword>
<dbReference type="AlphaFoldDB" id="A0AB34IDL0"/>
<dbReference type="EMBL" id="JBGBPQ010000028">
    <property type="protein sequence ID" value="KAL1496691.1"/>
    <property type="molecule type" value="Genomic_DNA"/>
</dbReference>